<comment type="domain">
    <text evidence="32">Some of the most genetically diverse regions of the viral genome are present in Env. They are called variable regions 1 through 5 (V1 through V5). Coreceptor usage of gp120 is determined mainly by the primary structure of the third variable region (V3) in the outer domain of gp120. The sequence of V3 determines which coreceptor, CCR5 and/or CXCR4 (corresponding to R5/macrophage, X4/T cell and R5X4/T cell and macrophage tropism), is used to trigger the fusion potential of the Env complex, and hence which cells the virus can infect. Binding to CCR5 involves a region adjacent in addition to V3.</text>
</comment>
<keyword evidence="22 32" id="KW-1133">Transmembrane helix</keyword>
<feature type="lipid moiety-binding region" description="S-palmitoyl cysteine; by host" evidence="32">
    <location>
        <position position="832"/>
    </location>
</feature>
<dbReference type="InterPro" id="IPR036377">
    <property type="entry name" value="Gp120_core_sf"/>
</dbReference>
<evidence type="ECO:0000256" key="17">
    <source>
        <dbReference type="ARBA" id="ARBA00022804"/>
    </source>
</evidence>
<reference evidence="37" key="2">
    <citation type="submission" date="2009-01" db="EMBL/GenBank/DDBJ databases">
        <title>Virologic Failure in First-Line Human Immunodeficiency Virus Therapy with a CCR5 Entry Inhibitor, Aplaviroc, plus a Fixed-Dose Combination of Lamivudine-Zidovudine: Nucleoside Reverse Transcriptase Inhibitor Resistance Regardless of Envelope Tropism.</title>
        <authorList>
            <person name="Kitrinos K.M."/>
            <person name="Amrine-Madsen H."/>
            <person name="Irlbeck D.M."/>
            <person name="Word J.M."/>
            <person name="Demarest J.F."/>
        </authorList>
    </citation>
    <scope>NUCLEOTIDE SEQUENCE</scope>
    <source>
        <strain evidence="37">N2-WEEK_8</strain>
    </source>
</reference>
<evidence type="ECO:0000256" key="19">
    <source>
        <dbReference type="ARBA" id="ARBA00022870"/>
    </source>
</evidence>
<dbReference type="GO" id="GO:0075512">
    <property type="term" value="P:clathrin-dependent endocytosis of virus by host cell"/>
    <property type="evidence" value="ECO:0007669"/>
    <property type="project" value="UniProtKB-UniRule"/>
</dbReference>
<comment type="function">
    <text evidence="32">Envelope glycoprotein gp160: Oligomerizes in the host endoplasmic reticulum into predominantly trimers. In a second time, gp160 transits in the host Golgi, where glycosylation is completed. The precursor is then proteolytically cleaved in the trans-Golgi and thereby activated by cellular furin or furin-like proteases to produce gp120 and gp41.</text>
</comment>
<comment type="domain">
    <text evidence="32 33">The 17 amino acids long immunosuppressive region is present in many retroviral envelope proteins. Synthetic peptides derived from this relatively conserved sequence inhibit immune function in vitro and in vivo.</text>
</comment>
<comment type="subcellular location">
    <molecule>Transmembrane protein gp41</molecule>
    <subcellularLocation>
        <location evidence="32">Virion membrane</location>
        <topology evidence="32">Single-pass type I membrane protein</topology>
    </subcellularLocation>
    <subcellularLocation>
        <location evidence="32">Host cell membrane</location>
        <topology evidence="32">Single-pass type I membrane protein</topology>
    </subcellularLocation>
    <subcellularLocation>
        <location evidence="32">Host endosome membrane</location>
        <topology evidence="32">Single-pass type I membrane protein</topology>
    </subcellularLocation>
    <text evidence="32">It is probably concentrated at the site of budding and incorporated into the virions possibly by contacts between the cytoplasmic tail of Env and the N-terminus of Gag.</text>
</comment>
<dbReference type="GO" id="GO:0005198">
    <property type="term" value="F:structural molecule activity"/>
    <property type="evidence" value="ECO:0007669"/>
    <property type="project" value="UniProtKB-UniRule"/>
</dbReference>
<dbReference type="GO" id="GO:0019062">
    <property type="term" value="P:virion attachment to host cell"/>
    <property type="evidence" value="ECO:0007669"/>
    <property type="project" value="UniProtKB-UniRule"/>
</dbReference>
<keyword evidence="23 32" id="KW-1039">Host endosome</keyword>
<feature type="region of interest" description="V2" evidence="32">
    <location>
        <begin position="158"/>
        <end position="197"/>
    </location>
</feature>
<keyword evidence="7 32" id="KW-1168">Fusion of virus membrane with host membrane</keyword>
<evidence type="ECO:0000256" key="26">
    <source>
        <dbReference type="ARBA" id="ARBA00023139"/>
    </source>
</evidence>
<name>C0L162_HV1</name>
<reference evidence="37" key="1">
    <citation type="journal article" date="2009" name="Antimicrob. Agents Chemother.">
        <title>Virologic failure in first-line human immunodeficiency virus therapy with a CCR5 entry inhibitor, aplaviroc, plus a fixed-dose combination of lamivudine-zidovudine: nucleoside reverse transcriptase inhibitor resistance regardless of envelope tropism.</title>
        <authorList>
            <consortium name="CCR102881 Clinical Study Team"/>
            <person name="Demarest J.F."/>
            <person name="Amrine-Madsen H."/>
            <person name="Irlbeck D.M."/>
            <person name="Kitrinos K.M."/>
        </authorList>
    </citation>
    <scope>NUCLEOTIDE SEQUENCE</scope>
    <source>
        <strain evidence="37">N2-WEEK_8</strain>
    </source>
</reference>
<dbReference type="CDD" id="cd09909">
    <property type="entry name" value="HIV-1-like_HR1-HR2"/>
    <property type="match status" value="1"/>
</dbReference>
<keyword evidence="30 32" id="KW-0449">Lipoprotein</keyword>
<evidence type="ECO:0000256" key="30">
    <source>
        <dbReference type="ARBA" id="ARBA00023288"/>
    </source>
</evidence>
<feature type="region of interest" description="Fusion peptide" evidence="32">
    <location>
        <begin position="507"/>
        <end position="527"/>
    </location>
</feature>
<dbReference type="EMBL" id="FJ653262">
    <property type="protein sequence ID" value="ACN86880.1"/>
    <property type="molecule type" value="Genomic_RNA"/>
</dbReference>
<feature type="chain" id="PRO_5042638192" description="Transmembrane protein gp41" evidence="32">
    <location>
        <begin position="507"/>
        <end position="851"/>
    </location>
</feature>
<evidence type="ECO:0000256" key="2">
    <source>
        <dbReference type="ARBA" id="ARBA00004433"/>
    </source>
</evidence>
<keyword evidence="31 32" id="KW-1160">Virus entry into host cell</keyword>
<comment type="miscellaneous">
    <text evidence="32">Inhibitors targeting HIV-1 viral envelope proteins are used as antiretroviral drugs. Attachment of virions to the cell surface via non-specific interactions and CD4 binding can be blocked by inhibitors that include cyanovirin-N, cyclotriazadisulfonamide analogs, PRO 2000, TNX 355 and PRO 542. In addition, BMS 806 can block CD4-induced conformational changes. Env interactions with the coreceptor molecules can be targeted by CCR5 antagonists including SCH-D, maraviroc (UK 427857) and aplaviroc (GW 873140), and the CXCR4 antagonist AMD 070. Fusion of viral and cellular membranes can be inhibited by peptides such as enfuvirtide and tifuvirtide (T 1249). Resistance to inhibitors associated with mutations in Env are observed. Most of the time, single mutations confer only a modest reduction in drug susceptibility. Combination of several mutations is usually required to develop a high-level drug resistance.</text>
</comment>
<evidence type="ECO:0000256" key="12">
    <source>
        <dbReference type="ARBA" id="ARBA00022595"/>
    </source>
</evidence>
<feature type="short sequence motif" description="YXXL motif; contains endocytosis signal" evidence="32">
    <location>
        <begin position="707"/>
        <end position="710"/>
    </location>
</feature>
<comment type="domain">
    <text evidence="32">The membrane proximal external region (MPER) present in gp41 is a tryptophan-rich region recognized by the antibodies 2F5, Z13, and 4E10. MPER seems to play a role in fusion.</text>
</comment>
<proteinExistence type="inferred from homology"/>
<feature type="transmembrane region" description="Helical" evidence="33">
    <location>
        <begin position="507"/>
        <end position="532"/>
    </location>
</feature>
<keyword evidence="20 32" id="KW-0261">Viral envelope protein</keyword>
<sequence>MRVKEIRKNCQRLWTWGTMLLGILMICSAAEQLWVTVYYGVPVWRDANTTLFCASDAKAHDTEVHNVWATHACVPTDPNPQEVVLANVTENFNMWKNNMVDQMHEDIINLWDQSLKPCVKLTPLCVTLNCTDANITSTNTTNNNSSSWGDIRGEIKNCSFNITTSIKDKVQKEYALFYKLDVVSIDNSSTSYRLISCNTSVLTQACPKITFEPIPIHYCAPAGFAIIKCNDKRFNGTGPCTNVSTVQCTHGIKPVVSTQLLLNGSLAEEEVVIRSENFTNNAKTIIVQLNETVEIKCTRPGNNTRKSIYIGPGRAVHVTDRIIGDIRQAHCNISRTRWKNTLKRIAIKLREQFRNKTIAFNRSSGGDPEIVMHSFNCRGEFFYCNTTPLFNITWNETDTWNENSTNDTITLPCRIKQIVNMWQEVGKAMYAPPIKGNITCSSNITGLLLTRDGGANSNNTEIFRPGGGDMRDNWRSELYKYKVVRIEPLGVAPTKAKRRVVQREKRAVGLGVVFLGFLGAAGSIMGAASLTLTVQARQLLSGIVQQQNNLLRAIEAQQHLLQLTVWGIKQLQARVLAVERYLRDQQLLGIWGCSGKLICTTAVPWNNSWSNKSLTDIWNNMTWMEWEREIDNYTGLIYNLLEQSQNQQEKNEQELLELDQWANLWNWFDITKWLWYIKIFIMIVAGLVGLRIVFAVLSIVNRVRQGYSPLSFQTRRPVRRGPDRPEGIEEEGGEQDNDRSGPLVDGFLALIWGDLRSLCLFSYHRLRDLLLIVTRIVELLGRRGWEVLKYWWNLLQYWGQELKSSAVSLLDTIAIAVAEGTDRVIEVIQRACRAILHIPRRIRQGLERALL</sequence>
<evidence type="ECO:0000256" key="23">
    <source>
        <dbReference type="ARBA" id="ARBA00023046"/>
    </source>
</evidence>
<keyword evidence="26 32" id="KW-0564">Palmitate</keyword>
<dbReference type="FunFam" id="1.10.287.210:FF:000001">
    <property type="entry name" value="Envelope glycoprotein gp160"/>
    <property type="match status" value="1"/>
</dbReference>
<dbReference type="Pfam" id="PF00516">
    <property type="entry name" value="GP120"/>
    <property type="match status" value="1"/>
</dbReference>
<dbReference type="EMBL" id="FJ653259">
    <property type="protein sequence ID" value="ACN86877.1"/>
    <property type="molecule type" value="Genomic_RNA"/>
</dbReference>
<evidence type="ECO:0000256" key="16">
    <source>
        <dbReference type="ARBA" id="ARBA00022729"/>
    </source>
</evidence>
<dbReference type="InterPro" id="IPR000328">
    <property type="entry name" value="GP41-like"/>
</dbReference>
<dbReference type="FunFam" id="2.170.40.20:FF:000003">
    <property type="entry name" value="Envelope glycoprotein gp160"/>
    <property type="match status" value="1"/>
</dbReference>
<dbReference type="GO" id="GO:0019082">
    <property type="term" value="P:viral protein processing"/>
    <property type="evidence" value="ECO:0007669"/>
    <property type="project" value="UniProtKB-UniRule"/>
</dbReference>
<feature type="lipid moiety-binding region" description="S-palmitoyl cysteine; by host" evidence="32">
    <location>
        <position position="759"/>
    </location>
</feature>
<evidence type="ECO:0000256" key="4">
    <source>
        <dbReference type="ARBA" id="ARBA00004563"/>
    </source>
</evidence>
<evidence type="ECO:0000313" key="37">
    <source>
        <dbReference type="EMBL" id="ACN86877.1"/>
    </source>
</evidence>
<keyword evidence="17 32" id="KW-1161">Viral attachment to host cell</keyword>
<evidence type="ECO:0000256" key="34">
    <source>
        <dbReference type="SAM" id="MobiDB-lite"/>
    </source>
</evidence>
<keyword evidence="21 32" id="KW-1164">Virus endocytosis by host</keyword>
<keyword evidence="12 32" id="KW-1162">Viral penetration into host cytoplasm</keyword>
<dbReference type="GO" id="GO:0016020">
    <property type="term" value="C:membrane"/>
    <property type="evidence" value="ECO:0007669"/>
    <property type="project" value="UniProtKB-UniRule"/>
</dbReference>
<comment type="subcellular location">
    <molecule>Surface protein gp120</molecule>
    <subcellularLocation>
        <location evidence="32">Virion membrane</location>
        <topology evidence="32">Peripheral membrane protein</topology>
    </subcellularLocation>
    <subcellularLocation>
        <location evidence="32">Host cell membrane</location>
        <topology evidence="32">Peripheral membrane protein</topology>
    </subcellularLocation>
    <subcellularLocation>
        <location evidence="32">Host endosome membrane</location>
        <topology evidence="32">Single-pass type I membrane protein</topology>
    </subcellularLocation>
    <text evidence="32">The surface protein is not anchored to the viral envelope, but associates with the extravirion surface through its binding to TM. It is probably concentrated at the site of budding and incorporated into the virions possibly by contacts between the cytoplasmic tail of Env and the N-terminus of Gag.</text>
</comment>
<keyword evidence="28 32" id="KW-0325">Glycoprotein</keyword>
<comment type="caution">
    <text evidence="32 33">Lacks conserved residue(s) required for the propagation of feature annotation.</text>
</comment>
<feature type="domain" description="Human immunodeficiency virus 1 envelope glycoprotein Gp120" evidence="35">
    <location>
        <begin position="33"/>
        <end position="506"/>
    </location>
</feature>
<feature type="disulfide bond" evidence="32">
    <location>
        <begin position="229"/>
        <end position="240"/>
    </location>
</feature>
<dbReference type="SUPFAM" id="SSF56502">
    <property type="entry name" value="gp120 core"/>
    <property type="match status" value="2"/>
</dbReference>
<evidence type="ECO:0000256" key="13">
    <source>
        <dbReference type="ARBA" id="ARBA00022685"/>
    </source>
</evidence>
<feature type="site" description="Cleavage; by host furin" evidence="32">
    <location>
        <begin position="506"/>
        <end position="507"/>
    </location>
</feature>
<evidence type="ECO:0000256" key="10">
    <source>
        <dbReference type="ARBA" id="ARBA00022570"/>
    </source>
</evidence>
<feature type="disulfide bond" evidence="32">
    <location>
        <begin position="53"/>
        <end position="73"/>
    </location>
</feature>
<dbReference type="FunFam" id="1.20.5.490:FF:000001">
    <property type="entry name" value="Envelope glycoprotein gp160"/>
    <property type="match status" value="1"/>
</dbReference>
<dbReference type="Gene3D" id="1.10.287.210">
    <property type="match status" value="1"/>
</dbReference>
<evidence type="ECO:0000256" key="5">
    <source>
        <dbReference type="ARBA" id="ARBA00004578"/>
    </source>
</evidence>
<keyword evidence="27 32" id="KW-1015">Disulfide bond</keyword>
<dbReference type="GO" id="GO:0052031">
    <property type="term" value="P:symbiont-mediated perturbation of host defense response"/>
    <property type="evidence" value="ECO:0007669"/>
    <property type="project" value="UniProtKB-UniRule"/>
</dbReference>
<evidence type="ECO:0000256" key="14">
    <source>
        <dbReference type="ARBA" id="ARBA00022692"/>
    </source>
</evidence>
<evidence type="ECO:0000256" key="18">
    <source>
        <dbReference type="ARBA" id="ARBA00022844"/>
    </source>
</evidence>
<keyword evidence="11 32" id="KW-0945">Host-virus interaction</keyword>
<feature type="domain" description="Retroviral envelope protein GP41-like" evidence="36">
    <location>
        <begin position="525"/>
        <end position="714"/>
    </location>
</feature>
<keyword evidence="19 32" id="KW-1043">Host membrane</keyword>
<evidence type="ECO:0000256" key="8">
    <source>
        <dbReference type="ARBA" id="ARBA00022510"/>
    </source>
</evidence>
<evidence type="ECO:0000256" key="28">
    <source>
        <dbReference type="ARBA" id="ARBA00023180"/>
    </source>
</evidence>
<evidence type="ECO:0000256" key="9">
    <source>
        <dbReference type="ARBA" id="ARBA00022511"/>
    </source>
</evidence>
<organism evidence="37">
    <name type="scientific">Human immunodeficiency virus type 1</name>
    <name type="common">HIV-1</name>
    <dbReference type="NCBI Taxonomy" id="11676"/>
    <lineage>
        <taxon>Viruses</taxon>
        <taxon>Riboviria</taxon>
        <taxon>Pararnavirae</taxon>
        <taxon>Artverviricota</taxon>
        <taxon>Revtraviricetes</taxon>
        <taxon>Ortervirales</taxon>
        <taxon>Retroviridae</taxon>
        <taxon>Orthoretrovirinae</taxon>
        <taxon>Lentivirus</taxon>
        <taxon>Lentivirus humimdef1</taxon>
    </lineage>
</organism>
<evidence type="ECO:0000256" key="29">
    <source>
        <dbReference type="ARBA" id="ARBA00023280"/>
    </source>
</evidence>
<keyword evidence="24 32" id="KW-0175">Coiled coil</keyword>
<feature type="region of interest" description="V5" evidence="32">
    <location>
        <begin position="456"/>
        <end position="466"/>
    </location>
</feature>
<comment type="function">
    <text evidence="32">Transmembrane protein gp41: Acts as a class I viral fusion protein. Under the current model, the protein has at least 3 conformational states: pre-fusion native state, pre-hairpin intermediate state, and post-fusion hairpin state. During fusion of viral and target intracellular membranes, the coiled coil regions (heptad repeats) assume a trimer-of-hairpins structure, positioning the fusion peptide in close proximity to the C-terminal region of the ectodomain. The formation of this structure appears to drive apposition and subsequent fusion of viral and target cell membranes. Complete fusion occurs in host cell endosomes and is dynamin-dependent, however some lipid transfer might occur at the plasma membrane. The virus undergoes clathrin-dependent internalization long before endosomal fusion, thus minimizing the surface exposure of conserved viral epitopes during fusion and reducing the efficacy of inhibitors targeting these epitopes. Membranes fusion leads to delivery of the nucleocapsid into the cytoplasm.</text>
</comment>
<keyword evidence="13 32" id="KW-0165">Cleavage on pair of basic residues</keyword>
<keyword evidence="16 32" id="KW-0732">Signal</keyword>
<dbReference type="Gene3D" id="2.170.40.20">
    <property type="entry name" value="Human immunodeficiency virus 1, Gp160, envelope glycoprotein"/>
    <property type="match status" value="2"/>
</dbReference>
<evidence type="ECO:0000256" key="6">
    <source>
        <dbReference type="ARBA" id="ARBA00004650"/>
    </source>
</evidence>
<comment type="PTM">
    <text evidence="32">Highly glycosylated by host. The high number of glycan on the protein is reffered to as 'glycan shield' because it contributes to hide protein sequence from adaptive immune system.</text>
</comment>
<dbReference type="GO" id="GO:0020002">
    <property type="term" value="C:host cell plasma membrane"/>
    <property type="evidence" value="ECO:0007669"/>
    <property type="project" value="UniProtKB-SubCell"/>
</dbReference>
<dbReference type="InterPro" id="IPR000777">
    <property type="entry name" value="HIV1_Gp120"/>
</dbReference>
<feature type="disulfide bond" evidence="32">
    <location>
        <begin position="219"/>
        <end position="248"/>
    </location>
</feature>
<dbReference type="GO" id="GO:1903908">
    <property type="term" value="P:positive regulation of plasma membrane raft polarization"/>
    <property type="evidence" value="ECO:0007669"/>
    <property type="project" value="UniProtKB-UniRule"/>
</dbReference>
<dbReference type="Pfam" id="PF00517">
    <property type="entry name" value="GP41"/>
    <property type="match status" value="1"/>
</dbReference>
<comment type="domain">
    <text evidence="32">The YXXL motif is involved in determining the exact site of viral release at the surface of infected mononuclear cells and promotes endocytosis. YXXL and di-leucine endocytosis motifs interact directly or indirectly with the clathrin adapter complexes, opperate independently, and their activities are not additive.</text>
</comment>
<feature type="disulfide bond" evidence="32">
    <location>
        <begin position="593"/>
        <end position="599"/>
    </location>
</feature>
<dbReference type="GO" id="GO:0039654">
    <property type="term" value="P:fusion of virus membrane with host endosome membrane"/>
    <property type="evidence" value="ECO:0007669"/>
    <property type="project" value="UniProtKB-UniRule"/>
</dbReference>
<evidence type="ECO:0000256" key="27">
    <source>
        <dbReference type="ARBA" id="ARBA00023157"/>
    </source>
</evidence>
<evidence type="ECO:0000259" key="35">
    <source>
        <dbReference type="Pfam" id="PF00516"/>
    </source>
</evidence>
<keyword evidence="15 32" id="KW-0053">Apoptosis</keyword>
<gene>
    <name evidence="32 37" type="primary">env</name>
</gene>
<evidence type="ECO:0000256" key="20">
    <source>
        <dbReference type="ARBA" id="ARBA00022879"/>
    </source>
</evidence>
<feature type="short sequence motif" description="Di-leucine internalization motif" evidence="32">
    <location>
        <begin position="850"/>
        <end position="851"/>
    </location>
</feature>
<comment type="PTM">
    <text evidence="32">Palmitoylation of the transmembrane protein and of Env polyprotein (prior to its proteolytic cleavage) is essential for their association with host cell membrane lipid rafts. Palmitoylation is therefore required for envelope trafficking to classical lipid rafts, but not for viral replication.</text>
</comment>
<evidence type="ECO:0000256" key="33">
    <source>
        <dbReference type="RuleBase" id="RU363095"/>
    </source>
</evidence>
<comment type="PTM">
    <text evidence="32">Specific enzymatic cleavages in vivo yield mature proteins. Envelope glycoproteins are synthesized as a inactive precursor that is heavily N-glycosylated and processed likely by host cell furin in the Golgi to yield the mature SU and TM proteins. The cleavage site between SU and TM requires the minimal sequence [KR]-X-[KR]-R. About 2 of the 9 disulfide bonds of gp41 are reduced by P4HB/PDI, following binding to CD4 receptor.</text>
</comment>
<dbReference type="InterPro" id="IPR037527">
    <property type="entry name" value="Gp160"/>
</dbReference>
<evidence type="ECO:0000256" key="1">
    <source>
        <dbReference type="ARBA" id="ARBA00004402"/>
    </source>
</evidence>
<evidence type="ECO:0000256" key="25">
    <source>
        <dbReference type="ARBA" id="ARBA00023136"/>
    </source>
</evidence>
<protein>
    <recommendedName>
        <fullName evidence="32">Envelope glycoprotein gp160</fullName>
    </recommendedName>
    <alternativeName>
        <fullName evidence="32">Env polyprotein</fullName>
    </alternativeName>
    <component>
        <recommendedName>
            <fullName evidence="32">Surface protein gp120</fullName>
            <shortName evidence="32">SU</shortName>
        </recommendedName>
        <alternativeName>
            <fullName evidence="32">Glycoprotein 120</fullName>
            <shortName evidence="32">gp120</shortName>
        </alternativeName>
    </component>
    <component>
        <recommendedName>
            <fullName evidence="32">Transmembrane protein gp41</fullName>
            <shortName evidence="32">TM</shortName>
        </recommendedName>
        <alternativeName>
            <fullName evidence="32">Glycoprotein 41</fullName>
            <shortName evidence="32">gp41</shortName>
        </alternativeName>
    </component>
</protein>
<feature type="region of interest" description="Immunosuppression" evidence="32">
    <location>
        <begin position="569"/>
        <end position="587"/>
    </location>
</feature>
<dbReference type="GO" id="GO:1903911">
    <property type="term" value="P:positive regulation of receptor clustering"/>
    <property type="evidence" value="ECO:0007669"/>
    <property type="project" value="UniProtKB-UniRule"/>
</dbReference>
<keyword evidence="25 32" id="KW-0472">Membrane</keyword>
<feature type="chain" id="PRO_5042638191" description="Envelope glycoprotein gp160" evidence="32">
    <location>
        <begin position="32"/>
        <end position="851"/>
    </location>
</feature>
<comment type="subcellular location">
    <subcellularLocation>
        <location evidence="3">Host cell membrane</location>
        <topology evidence="3">Peripheral membrane protein</topology>
    </subcellularLocation>
    <subcellularLocation>
        <location evidence="1">Host cell membrane</location>
        <topology evidence="1">Single-pass type I membrane protein</topology>
    </subcellularLocation>
    <subcellularLocation>
        <location evidence="2">Host endosome membrane</location>
        <topology evidence="2">Peripheral membrane protein</topology>
    </subcellularLocation>
    <subcellularLocation>
        <location evidence="5">Host endosome membrane</location>
        <topology evidence="5">Single-pass type I membrane protein</topology>
    </subcellularLocation>
    <subcellularLocation>
        <location evidence="6">Virion membrane</location>
        <topology evidence="6">Peripheral membrane protein</topology>
    </subcellularLocation>
    <subcellularLocation>
        <location evidence="4">Virion membrane</location>
        <topology evidence="4">Single-pass type I membrane protein</topology>
    </subcellularLocation>
</comment>
<evidence type="ECO:0000256" key="32">
    <source>
        <dbReference type="HAMAP-Rule" id="MF_04083"/>
    </source>
</evidence>
<evidence type="ECO:0000256" key="21">
    <source>
        <dbReference type="ARBA" id="ARBA00022890"/>
    </source>
</evidence>
<dbReference type="GO" id="GO:0019031">
    <property type="term" value="C:viral envelope"/>
    <property type="evidence" value="ECO:0007669"/>
    <property type="project" value="UniProtKB-KW"/>
</dbReference>
<evidence type="ECO:0000259" key="36">
    <source>
        <dbReference type="Pfam" id="PF00517"/>
    </source>
</evidence>
<dbReference type="GO" id="GO:0055036">
    <property type="term" value="C:virion membrane"/>
    <property type="evidence" value="ECO:0007669"/>
    <property type="project" value="UniProtKB-SubCell"/>
</dbReference>
<keyword evidence="9 32" id="KW-1032">Host cell membrane</keyword>
<comment type="function">
    <text evidence="32">Surface protein gp120: Attaches the virus to the host lymphoid cell by binding to the primary receptor CD4. This interaction induces a structural rearrangement creating a high affinity binding site for a chemokine coreceptor like CXCR4 and/or CCR5. Acts as a ligand for CD209/DC-SIGN and CLEC4M/DC-SIGNR, which are respectively found on dendritic cells (DCs), and on endothelial cells of liver sinusoids and lymph node sinuses. These interactions allow capture of viral particles at mucosal surfaces by these cells and subsequent transmission to permissive cells. HIV subverts the migration properties of dendritic cells to gain access to CD4+ T-cells in lymph nodes. Virus transmission to permissive T-cells occurs either in trans (without DCs infection, through viral capture and transmission), or in cis (following DCs productive infection, through the usual CD4-gp120 interaction), thereby inducing a robust infection. In trans infection, bound virions remain infectious over days and it is proposed that they are not degraded, but protected in non-lysosomal acidic organelles within the DCs close to the cell membrane thus contributing to the viral infectious potential during DCs' migration from the periphery to the lymphoid tissues. On arrival at lymphoid tissues, intact virions recycle back to DCs' cell surface allowing virus transmission to CD4+ T-cells.</text>
</comment>
<comment type="miscellaneous">
    <text evidence="32">HIV-1 lineages are divided in three main groups, M (for Major), O (for Outlier), and N (for New, or Non-M, Non-O). The vast majority of strains found worldwide belong to the group M. Group O seems to be endemic to and largely confined to Cameroon and neighboring countries in West Central Africa, where these viruses represent a small minority of HIV-1 strains. The group N is represented by a limited number of isolates from Cameroonian persons. The group M is further subdivided in 9 clades or subtypes (A to D, F to H, J and K).</text>
</comment>
<evidence type="ECO:0000256" key="31">
    <source>
        <dbReference type="ARBA" id="ARBA00023296"/>
    </source>
</evidence>
<dbReference type="HAMAP" id="MF_04083">
    <property type="entry name" value="HIV_ENV"/>
    <property type="match status" value="1"/>
</dbReference>
<dbReference type="SUPFAM" id="SSF58069">
    <property type="entry name" value="Virus ectodomain"/>
    <property type="match status" value="1"/>
</dbReference>
<evidence type="ECO:0000256" key="11">
    <source>
        <dbReference type="ARBA" id="ARBA00022581"/>
    </source>
</evidence>
<evidence type="ECO:0000256" key="7">
    <source>
        <dbReference type="ARBA" id="ARBA00022506"/>
    </source>
</evidence>
<dbReference type="Gene3D" id="1.20.5.490">
    <property type="entry name" value="Single helix bin"/>
    <property type="match status" value="1"/>
</dbReference>
<evidence type="ECO:0000256" key="22">
    <source>
        <dbReference type="ARBA" id="ARBA00022989"/>
    </source>
</evidence>
<keyword evidence="18 32" id="KW-0946">Virion</keyword>
<comment type="subunit">
    <text evidence="32">The mature envelope protein (Env) consists of a homotrimer of non-covalently associated gp120-gp41 heterodimers. The resulting complex protrudes from the virus surface as a spike. There seems to be as few as 10 spikes on the average virion. Surface protein gp120 interacts with host CD4, CCR5 and CXCR4. Gp120 also interacts with the C-type lectins CD209/DC-SIGN and CLEC4M/DC-SIGNR (collectively referred to as DC-SIGN(R)). Gp120 and gp41 interact with GalCer. Gp120 interacts with host ITGA4/ITGB7 complex; on CD4+ T-cells, this interaction results in rapid activation of integrin ITGAL/LFA-1, which facilitates efficient cell-to-cell spreading of HIV-1. Gp120 interacts with cell-associated heparan sulfate; this interaction increases virus infectivity on permissive cells and may be involved in infection of CD4- cells.</text>
</comment>
<evidence type="ECO:0000256" key="3">
    <source>
        <dbReference type="ARBA" id="ARBA00004505"/>
    </source>
</evidence>
<keyword evidence="8 32" id="KW-1170">Fusion of virus membrane with host endosomal membrane</keyword>
<feature type="region of interest" description="Disordered" evidence="34">
    <location>
        <begin position="714"/>
        <end position="740"/>
    </location>
</feature>
<comment type="domain">
    <text evidence="32">The CD4-binding region is targeted by the antibody b12.</text>
</comment>
<organismHost>
    <name type="scientific">Homo sapiens</name>
    <name type="common">Human</name>
    <dbReference type="NCBI Taxonomy" id="9606"/>
</organismHost>
<accession>C0L162</accession>
<evidence type="ECO:0000256" key="15">
    <source>
        <dbReference type="ARBA" id="ARBA00022703"/>
    </source>
</evidence>
<feature type="topological domain" description="Cytoplasmic" evidence="32">
    <location>
        <begin position="701"/>
        <end position="851"/>
    </location>
</feature>
<keyword evidence="29 32" id="KW-0899">Viral immunoevasion</keyword>
<dbReference type="FunFam" id="2.170.40.20:FF:000004">
    <property type="entry name" value="Envelope glycoprotein gp160"/>
    <property type="match status" value="1"/>
</dbReference>
<dbReference type="GO" id="GO:0044175">
    <property type="term" value="C:host cell endosome membrane"/>
    <property type="evidence" value="ECO:0007669"/>
    <property type="project" value="UniProtKB-SubCell"/>
</dbReference>
<feature type="region of interest" description="CD4-binding loop" evidence="32">
    <location>
        <begin position="363"/>
        <end position="373"/>
    </location>
</feature>
<keyword evidence="14 32" id="KW-0812">Transmembrane</keyword>
<feature type="region of interest" description="MPER; binding to GalCer" evidence="32">
    <location>
        <begin position="657"/>
        <end position="678"/>
    </location>
</feature>
<keyword evidence="10 32" id="KW-1165">Clathrin-mediated endocytosis of virus by host</keyword>
<dbReference type="GO" id="GO:0019064">
    <property type="term" value="P:fusion of virus membrane with host plasma membrane"/>
    <property type="evidence" value="ECO:0007669"/>
    <property type="project" value="UniProtKB-UniRule"/>
</dbReference>
<evidence type="ECO:0000256" key="24">
    <source>
        <dbReference type="ARBA" id="ARBA00023054"/>
    </source>
</evidence>
<comment type="similarity">
    <text evidence="32">Belongs to the HIV-1 env protein family.</text>
</comment>
<feature type="transmembrane region" description="Helical" evidence="33">
    <location>
        <begin position="673"/>
        <end position="700"/>
    </location>
</feature>
<feature type="coiled-coil region" evidence="32">
    <location>
        <begin position="628"/>
        <end position="662"/>
    </location>
</feature>